<evidence type="ECO:0000259" key="3">
    <source>
        <dbReference type="Pfam" id="PF00389"/>
    </source>
</evidence>
<reference evidence="5 6" key="1">
    <citation type="journal article" date="2023" name="Plants (Basel)">
        <title>Bridging the Gap: Combining Genomics and Transcriptomics Approaches to Understand Stylosanthes scabra, an Orphan Legume from the Brazilian Caatinga.</title>
        <authorList>
            <person name="Ferreira-Neto J.R.C."/>
            <person name="da Silva M.D."/>
            <person name="Binneck E."/>
            <person name="de Melo N.F."/>
            <person name="da Silva R.H."/>
            <person name="de Melo A.L.T.M."/>
            <person name="Pandolfi V."/>
            <person name="Bustamante F.O."/>
            <person name="Brasileiro-Vidal A.C."/>
            <person name="Benko-Iseppon A.M."/>
        </authorList>
    </citation>
    <scope>NUCLEOTIDE SEQUENCE [LARGE SCALE GENOMIC DNA]</scope>
    <source>
        <tissue evidence="5">Leaves</tissue>
    </source>
</reference>
<dbReference type="InterPro" id="IPR006140">
    <property type="entry name" value="D-isomer_DH_NAD-bd"/>
</dbReference>
<evidence type="ECO:0000313" key="5">
    <source>
        <dbReference type="EMBL" id="MED6217521.1"/>
    </source>
</evidence>
<dbReference type="InterPro" id="IPR006139">
    <property type="entry name" value="D-isomer_2_OHA_DH_cat_dom"/>
</dbReference>
<dbReference type="InterPro" id="IPR029752">
    <property type="entry name" value="D-isomer_DH_CS1"/>
</dbReference>
<dbReference type="Proteomes" id="UP001341840">
    <property type="component" value="Unassembled WGS sequence"/>
</dbReference>
<proteinExistence type="inferred from homology"/>
<sequence length="314" mass="34215">MDSELQPLLVLGPPAVLNIFKSQYSHKYRFLNAFSSDLPLLQFLQTQNTQPSSVRAIFCNQRQLVTADIICSLPSLGIIATSTVGFDHIDTAECRRRGIQISTVGSQLAADVADMAVALLIDVIFKISAGDRFVKKLIPFKLWSFPSASKLGGKRVGIIGLGRIGGEVAKRLEAFDCIIMYHSRNKNPSVSYTFYSNVVDLASDSDVLVLCCPLTEQTKYIVNKEVMLALGKDGIIVNVGRGALIDERELVQCLMKGEIGGAGLDVFENEPNVPKELFSLDNVVLSPHAGALTLDCFMDSCEQVAKSLDAFFSS</sequence>
<dbReference type="Pfam" id="PF02826">
    <property type="entry name" value="2-Hacid_dh_C"/>
    <property type="match status" value="1"/>
</dbReference>
<feature type="domain" description="D-isomer specific 2-hydroxyacid dehydrogenase catalytic" evidence="3">
    <location>
        <begin position="52"/>
        <end position="312"/>
    </location>
</feature>
<protein>
    <submittedName>
        <fullName evidence="5">Uncharacterized protein</fullName>
    </submittedName>
</protein>
<dbReference type="PROSITE" id="PS00065">
    <property type="entry name" value="D_2_HYDROXYACID_DH_1"/>
    <property type="match status" value="1"/>
</dbReference>
<evidence type="ECO:0000259" key="4">
    <source>
        <dbReference type="Pfam" id="PF02826"/>
    </source>
</evidence>
<gene>
    <name evidence="5" type="ORF">PIB30_018535</name>
</gene>
<evidence type="ECO:0000256" key="1">
    <source>
        <dbReference type="ARBA" id="ARBA00023002"/>
    </source>
</evidence>
<feature type="domain" description="D-isomer specific 2-hydroxyacid dehydrogenase NAD-binding" evidence="4">
    <location>
        <begin position="118"/>
        <end position="290"/>
    </location>
</feature>
<keyword evidence="1 2" id="KW-0560">Oxidoreductase</keyword>
<dbReference type="SUPFAM" id="SSF51735">
    <property type="entry name" value="NAD(P)-binding Rossmann-fold domains"/>
    <property type="match status" value="1"/>
</dbReference>
<evidence type="ECO:0000256" key="2">
    <source>
        <dbReference type="RuleBase" id="RU003719"/>
    </source>
</evidence>
<dbReference type="Gene3D" id="3.40.50.720">
    <property type="entry name" value="NAD(P)-binding Rossmann-like Domain"/>
    <property type="match status" value="2"/>
</dbReference>
<evidence type="ECO:0000313" key="6">
    <source>
        <dbReference type="Proteomes" id="UP001341840"/>
    </source>
</evidence>
<name>A0ABU6Z698_9FABA</name>
<dbReference type="InterPro" id="IPR050223">
    <property type="entry name" value="D-isomer_2-hydroxyacid_DH"/>
</dbReference>
<comment type="caution">
    <text evidence="5">The sequence shown here is derived from an EMBL/GenBank/DDBJ whole genome shotgun (WGS) entry which is preliminary data.</text>
</comment>
<dbReference type="EMBL" id="JASCZI010271916">
    <property type="protein sequence ID" value="MED6217521.1"/>
    <property type="molecule type" value="Genomic_DNA"/>
</dbReference>
<dbReference type="PANTHER" id="PTHR10996:SF179">
    <property type="entry name" value="D-ISOMER SPECIFIC 2-HYDROXYACID DEHYDROGENASE FAMILY PROTEIN-RELATED"/>
    <property type="match status" value="1"/>
</dbReference>
<dbReference type="InterPro" id="IPR036291">
    <property type="entry name" value="NAD(P)-bd_dom_sf"/>
</dbReference>
<keyword evidence="6" id="KW-1185">Reference proteome</keyword>
<accession>A0ABU6Z698</accession>
<organism evidence="5 6">
    <name type="scientific">Stylosanthes scabra</name>
    <dbReference type="NCBI Taxonomy" id="79078"/>
    <lineage>
        <taxon>Eukaryota</taxon>
        <taxon>Viridiplantae</taxon>
        <taxon>Streptophyta</taxon>
        <taxon>Embryophyta</taxon>
        <taxon>Tracheophyta</taxon>
        <taxon>Spermatophyta</taxon>
        <taxon>Magnoliopsida</taxon>
        <taxon>eudicotyledons</taxon>
        <taxon>Gunneridae</taxon>
        <taxon>Pentapetalae</taxon>
        <taxon>rosids</taxon>
        <taxon>fabids</taxon>
        <taxon>Fabales</taxon>
        <taxon>Fabaceae</taxon>
        <taxon>Papilionoideae</taxon>
        <taxon>50 kb inversion clade</taxon>
        <taxon>dalbergioids sensu lato</taxon>
        <taxon>Dalbergieae</taxon>
        <taxon>Pterocarpus clade</taxon>
        <taxon>Stylosanthes</taxon>
    </lineage>
</organism>
<comment type="similarity">
    <text evidence="2">Belongs to the D-isomer specific 2-hydroxyacid dehydrogenase family.</text>
</comment>
<dbReference type="Pfam" id="PF00389">
    <property type="entry name" value="2-Hacid_dh"/>
    <property type="match status" value="1"/>
</dbReference>
<dbReference type="SUPFAM" id="SSF52283">
    <property type="entry name" value="Formate/glycerate dehydrogenase catalytic domain-like"/>
    <property type="match status" value="1"/>
</dbReference>
<dbReference type="PANTHER" id="PTHR10996">
    <property type="entry name" value="2-HYDROXYACID DEHYDROGENASE-RELATED"/>
    <property type="match status" value="1"/>
</dbReference>